<reference evidence="1 2" key="1">
    <citation type="journal article" date="2019" name="Nat. Ecol. Evol.">
        <title>Megaphylogeny resolves global patterns of mushroom evolution.</title>
        <authorList>
            <person name="Varga T."/>
            <person name="Krizsan K."/>
            <person name="Foldi C."/>
            <person name="Dima B."/>
            <person name="Sanchez-Garcia M."/>
            <person name="Sanchez-Ramirez S."/>
            <person name="Szollosi G.J."/>
            <person name="Szarkandi J.G."/>
            <person name="Papp V."/>
            <person name="Albert L."/>
            <person name="Andreopoulos W."/>
            <person name="Angelini C."/>
            <person name="Antonin V."/>
            <person name="Barry K.W."/>
            <person name="Bougher N.L."/>
            <person name="Buchanan P."/>
            <person name="Buyck B."/>
            <person name="Bense V."/>
            <person name="Catcheside P."/>
            <person name="Chovatia M."/>
            <person name="Cooper J."/>
            <person name="Damon W."/>
            <person name="Desjardin D."/>
            <person name="Finy P."/>
            <person name="Geml J."/>
            <person name="Haridas S."/>
            <person name="Hughes K."/>
            <person name="Justo A."/>
            <person name="Karasinski D."/>
            <person name="Kautmanova I."/>
            <person name="Kiss B."/>
            <person name="Kocsube S."/>
            <person name="Kotiranta H."/>
            <person name="LaButti K.M."/>
            <person name="Lechner B.E."/>
            <person name="Liimatainen K."/>
            <person name="Lipzen A."/>
            <person name="Lukacs Z."/>
            <person name="Mihaltcheva S."/>
            <person name="Morgado L.N."/>
            <person name="Niskanen T."/>
            <person name="Noordeloos M.E."/>
            <person name="Ohm R.A."/>
            <person name="Ortiz-Santana B."/>
            <person name="Ovrebo C."/>
            <person name="Racz N."/>
            <person name="Riley R."/>
            <person name="Savchenko A."/>
            <person name="Shiryaev A."/>
            <person name="Soop K."/>
            <person name="Spirin V."/>
            <person name="Szebenyi C."/>
            <person name="Tomsovsky M."/>
            <person name="Tulloss R.E."/>
            <person name="Uehling J."/>
            <person name="Grigoriev I.V."/>
            <person name="Vagvolgyi C."/>
            <person name="Papp T."/>
            <person name="Martin F.M."/>
            <person name="Miettinen O."/>
            <person name="Hibbett D.S."/>
            <person name="Nagy L.G."/>
        </authorList>
    </citation>
    <scope>NUCLEOTIDE SEQUENCE [LARGE SCALE GENOMIC DNA]</scope>
    <source>
        <strain evidence="1 2">NL-1719</strain>
    </source>
</reference>
<sequence>MPDPINLPVELLLEIFSTLSVNCLLALAKTSRQFNSLCIPFFFSRHGISDASTNFEYRSYKKAGQQNQDIVYWKNDALAGLAIAFDLKSIEEFTCVFNDYGTPRSAEVRIRHYWKLLWTIRRLDRVGKVTLRFNSWDTYETWIITGNLALQRKQVITGLFNVCLQKGCKTFHIDHCSLFPEPPLAYPKSGVSRVLHAVKRILLPRPGPDNGRHPALSPYQPFPNDHYVGFIPLSGPARKTSQLQHLMISCPMAIYPPCSYWTHSVLQTPALTSLTLSIIGLSPDLWEMAFQWLIVPLKSKLIELSVIDCSKLPIGSFIDFLTNLQAVTHLTIILPMSRVDQYPPLIEEGKPILPKLVSLSANPDWITLLCAATPRPTLTSLKVVPRGSFSFGRPLGDLLPTLSKLVSPSPTSPPSHPLQPNSEQPKDLGPGIQITLDLGSNVYTRDEFQEDVRKYSSPTYRTALGPTMCDHITHLVIRVPAFRDNTPDVICNFFGWWKTLRCITLKDNYISEWEKMFALVWTEEKIEKLVEEARVHCPSITSMAFKDRTYAIGAVASGELQ</sequence>
<keyword evidence="2" id="KW-1185">Reference proteome</keyword>
<evidence type="ECO:0000313" key="2">
    <source>
        <dbReference type="Proteomes" id="UP000308600"/>
    </source>
</evidence>
<organism evidence="1 2">
    <name type="scientific">Pluteus cervinus</name>
    <dbReference type="NCBI Taxonomy" id="181527"/>
    <lineage>
        <taxon>Eukaryota</taxon>
        <taxon>Fungi</taxon>
        <taxon>Dikarya</taxon>
        <taxon>Basidiomycota</taxon>
        <taxon>Agaricomycotina</taxon>
        <taxon>Agaricomycetes</taxon>
        <taxon>Agaricomycetidae</taxon>
        <taxon>Agaricales</taxon>
        <taxon>Pluteineae</taxon>
        <taxon>Pluteaceae</taxon>
        <taxon>Pluteus</taxon>
    </lineage>
</organism>
<proteinExistence type="predicted"/>
<dbReference type="Proteomes" id="UP000308600">
    <property type="component" value="Unassembled WGS sequence"/>
</dbReference>
<gene>
    <name evidence="1" type="ORF">BDN72DRAFT_893256</name>
</gene>
<evidence type="ECO:0000313" key="1">
    <source>
        <dbReference type="EMBL" id="TFK74273.1"/>
    </source>
</evidence>
<protein>
    <submittedName>
        <fullName evidence="1">Uncharacterized protein</fullName>
    </submittedName>
</protein>
<accession>A0ACD3B7I0</accession>
<name>A0ACD3B7I0_9AGAR</name>
<dbReference type="EMBL" id="ML208269">
    <property type="protein sequence ID" value="TFK74273.1"/>
    <property type="molecule type" value="Genomic_DNA"/>
</dbReference>